<name>A0A5B6WXI6_9ROSI</name>
<dbReference type="OrthoDB" id="3344688at2759"/>
<accession>A0A5B6WXI6</accession>
<evidence type="ECO:0000313" key="1">
    <source>
        <dbReference type="EMBL" id="KAA3486590.1"/>
    </source>
</evidence>
<dbReference type="AlphaFoldDB" id="A0A5B6WXI6"/>
<dbReference type="EMBL" id="SMMG02000001">
    <property type="protein sequence ID" value="KAA3486590.1"/>
    <property type="molecule type" value="Genomic_DNA"/>
</dbReference>
<evidence type="ECO:0000313" key="2">
    <source>
        <dbReference type="Proteomes" id="UP000325315"/>
    </source>
</evidence>
<comment type="caution">
    <text evidence="1">The sequence shown here is derived from an EMBL/GenBank/DDBJ whole genome shotgun (WGS) entry which is preliminary data.</text>
</comment>
<organism evidence="1 2">
    <name type="scientific">Gossypium australe</name>
    <dbReference type="NCBI Taxonomy" id="47621"/>
    <lineage>
        <taxon>Eukaryota</taxon>
        <taxon>Viridiplantae</taxon>
        <taxon>Streptophyta</taxon>
        <taxon>Embryophyta</taxon>
        <taxon>Tracheophyta</taxon>
        <taxon>Spermatophyta</taxon>
        <taxon>Magnoliopsida</taxon>
        <taxon>eudicotyledons</taxon>
        <taxon>Gunneridae</taxon>
        <taxon>Pentapetalae</taxon>
        <taxon>rosids</taxon>
        <taxon>malvids</taxon>
        <taxon>Malvales</taxon>
        <taxon>Malvaceae</taxon>
        <taxon>Malvoideae</taxon>
        <taxon>Gossypium</taxon>
    </lineage>
</organism>
<protein>
    <submittedName>
        <fullName evidence="1">Integrase, catalytic core</fullName>
    </submittedName>
</protein>
<proteinExistence type="predicted"/>
<dbReference type="Proteomes" id="UP000325315">
    <property type="component" value="Unassembled WGS sequence"/>
</dbReference>
<dbReference type="PANTHER" id="PTHR11439">
    <property type="entry name" value="GAG-POL-RELATED RETROTRANSPOSON"/>
    <property type="match status" value="1"/>
</dbReference>
<gene>
    <name evidence="1" type="ORF">EPI10_030481</name>
</gene>
<dbReference type="PANTHER" id="PTHR11439:SF503">
    <property type="entry name" value="CYSTEINE-RICH RLK (RECEPTOR-LIKE PROTEIN KINASE) 8"/>
    <property type="match status" value="1"/>
</dbReference>
<keyword evidence="2" id="KW-1185">Reference proteome</keyword>
<reference evidence="2" key="1">
    <citation type="journal article" date="2019" name="Plant Biotechnol. J.">
        <title>Genome sequencing of the Australian wild diploid species Gossypium australe highlights disease resistance and delayed gland morphogenesis.</title>
        <authorList>
            <person name="Cai Y."/>
            <person name="Cai X."/>
            <person name="Wang Q."/>
            <person name="Wang P."/>
            <person name="Zhang Y."/>
            <person name="Cai C."/>
            <person name="Xu Y."/>
            <person name="Wang K."/>
            <person name="Zhou Z."/>
            <person name="Wang C."/>
            <person name="Geng S."/>
            <person name="Li B."/>
            <person name="Dong Q."/>
            <person name="Hou Y."/>
            <person name="Wang H."/>
            <person name="Ai P."/>
            <person name="Liu Z."/>
            <person name="Yi F."/>
            <person name="Sun M."/>
            <person name="An G."/>
            <person name="Cheng J."/>
            <person name="Zhang Y."/>
            <person name="Shi Q."/>
            <person name="Xie Y."/>
            <person name="Shi X."/>
            <person name="Chang Y."/>
            <person name="Huang F."/>
            <person name="Chen Y."/>
            <person name="Hong S."/>
            <person name="Mi L."/>
            <person name="Sun Q."/>
            <person name="Zhang L."/>
            <person name="Zhou B."/>
            <person name="Peng R."/>
            <person name="Zhang X."/>
            <person name="Liu F."/>
        </authorList>
    </citation>
    <scope>NUCLEOTIDE SEQUENCE [LARGE SCALE GENOMIC DNA]</scope>
    <source>
        <strain evidence="2">cv. PA1801</strain>
    </source>
</reference>
<dbReference type="CDD" id="cd09272">
    <property type="entry name" value="RNase_HI_RT_Ty1"/>
    <property type="match status" value="1"/>
</dbReference>
<sequence>MKSNLDQSSRKQKAVVQATAEAEYIVAVSKALWLKKLMTDLNLKEVEATEIYCDNQSFVAIAKNLVFHGKTKYFKIKYHFVRKFEQLNEVNRVHCRSDVQPANILTKPFRKIRFERLIHDIGVRNIMAKKKCCKVVIHVVANLSASSIVVSSPEAGAHPKTRAHQSCELGLSCENIKCELLNFLVNPQLKCKQGSLSHTTSAIMEAMLLYSTSTEYLDTIL</sequence>